<keyword evidence="1" id="KW-0472">Membrane</keyword>
<accession>A0A1I7YG87</accession>
<evidence type="ECO:0000256" key="1">
    <source>
        <dbReference type="SAM" id="Phobius"/>
    </source>
</evidence>
<feature type="transmembrane region" description="Helical" evidence="1">
    <location>
        <begin position="15"/>
        <end position="33"/>
    </location>
</feature>
<dbReference type="WBParaSite" id="L893_g15999.t1">
    <property type="protein sequence ID" value="L893_g15999.t1"/>
    <property type="gene ID" value="L893_g15999"/>
</dbReference>
<dbReference type="Proteomes" id="UP000095287">
    <property type="component" value="Unplaced"/>
</dbReference>
<reference evidence="3" key="1">
    <citation type="submission" date="2016-11" db="UniProtKB">
        <authorList>
            <consortium name="WormBaseParasite"/>
        </authorList>
    </citation>
    <scope>IDENTIFICATION</scope>
</reference>
<proteinExistence type="predicted"/>
<organism evidence="2 3">
    <name type="scientific">Steinernema glaseri</name>
    <dbReference type="NCBI Taxonomy" id="37863"/>
    <lineage>
        <taxon>Eukaryota</taxon>
        <taxon>Metazoa</taxon>
        <taxon>Ecdysozoa</taxon>
        <taxon>Nematoda</taxon>
        <taxon>Chromadorea</taxon>
        <taxon>Rhabditida</taxon>
        <taxon>Tylenchina</taxon>
        <taxon>Panagrolaimomorpha</taxon>
        <taxon>Strongyloidoidea</taxon>
        <taxon>Steinernematidae</taxon>
        <taxon>Steinernema</taxon>
    </lineage>
</organism>
<dbReference type="AlphaFoldDB" id="A0A1I7YG87"/>
<sequence length="80" mass="9409">MFNCAEPGTNCTCCTMLIILLIGALSILVFMLLKMTSDWIEKKFRKYAYHNRRLRRVQHEPPIQSDFNTSVQRDPVHGYF</sequence>
<keyword evidence="2" id="KW-1185">Reference proteome</keyword>
<evidence type="ECO:0000313" key="3">
    <source>
        <dbReference type="WBParaSite" id="L893_g15999.t1"/>
    </source>
</evidence>
<protein>
    <submittedName>
        <fullName evidence="3">CX domain-containing protein</fullName>
    </submittedName>
</protein>
<name>A0A1I7YG87_9BILA</name>
<keyword evidence="1" id="KW-0812">Transmembrane</keyword>
<evidence type="ECO:0000313" key="2">
    <source>
        <dbReference type="Proteomes" id="UP000095287"/>
    </source>
</evidence>
<keyword evidence="1" id="KW-1133">Transmembrane helix</keyword>